<dbReference type="KEGG" id="aco:Amico_0389"/>
<keyword evidence="1" id="KW-1133">Transmembrane helix</keyword>
<dbReference type="InterPro" id="IPR050400">
    <property type="entry name" value="Bact_Cytoskel_RodZ"/>
</dbReference>
<name>D5EDA0_AMICL</name>
<dbReference type="EMBL" id="CP001997">
    <property type="protein sequence ID" value="ADE56532.1"/>
    <property type="molecule type" value="Genomic_DNA"/>
</dbReference>
<dbReference type="STRING" id="572547.Amico_0389"/>
<dbReference type="Pfam" id="PF13413">
    <property type="entry name" value="HTH_25"/>
    <property type="match status" value="1"/>
</dbReference>
<keyword evidence="1" id="KW-0812">Transmembrane</keyword>
<dbReference type="SUPFAM" id="SSF47413">
    <property type="entry name" value="lambda repressor-like DNA-binding domains"/>
    <property type="match status" value="1"/>
</dbReference>
<protein>
    <recommendedName>
        <fullName evidence="2">Cytoskeleton protein RodZ-like C-terminal domain-containing protein</fullName>
    </recommendedName>
</protein>
<dbReference type="Gene3D" id="1.10.260.40">
    <property type="entry name" value="lambda repressor-like DNA-binding domains"/>
    <property type="match status" value="1"/>
</dbReference>
<accession>D5EDA0</accession>
<dbReference type="CDD" id="cd00093">
    <property type="entry name" value="HTH_XRE"/>
    <property type="match status" value="1"/>
</dbReference>
<reference evidence="3 4" key="1">
    <citation type="journal article" date="2010" name="Stand. Genomic Sci.">
        <title>Complete genome sequence of Aminobacterium colombiense type strain (ALA-1).</title>
        <authorList>
            <person name="Chertkov O."/>
            <person name="Sikorski J."/>
            <person name="Brambilla E."/>
            <person name="Lapidus A."/>
            <person name="Copeland A."/>
            <person name="Glavina Del Rio T."/>
            <person name="Nolan M."/>
            <person name="Lucas S."/>
            <person name="Tice H."/>
            <person name="Cheng J.F."/>
            <person name="Han C."/>
            <person name="Detter J.C."/>
            <person name="Bruce D."/>
            <person name="Tapia R."/>
            <person name="Goodwin L."/>
            <person name="Pitluck S."/>
            <person name="Liolios K."/>
            <person name="Ivanova N."/>
            <person name="Mavromatis K."/>
            <person name="Ovchinnikova G."/>
            <person name="Pati A."/>
            <person name="Chen A."/>
            <person name="Palaniappan K."/>
            <person name="Land M."/>
            <person name="Hauser L."/>
            <person name="Chang Y.J."/>
            <person name="Jeffries C.D."/>
            <person name="Spring S."/>
            <person name="Rohde M."/>
            <person name="Goker M."/>
            <person name="Bristow J."/>
            <person name="Eisen J.A."/>
            <person name="Markowitz V."/>
            <person name="Hugenholtz P."/>
            <person name="Kyrpides N.C."/>
            <person name="Klenk H.P."/>
        </authorList>
    </citation>
    <scope>NUCLEOTIDE SEQUENCE [LARGE SCALE GENOMIC DNA]</scope>
    <source>
        <strain evidence="4">DSM 12261 / ALA-1</strain>
    </source>
</reference>
<dbReference type="InterPro" id="IPR025194">
    <property type="entry name" value="RodZ-like_C"/>
</dbReference>
<dbReference type="PANTHER" id="PTHR34475">
    <property type="match status" value="1"/>
</dbReference>
<dbReference type="AlphaFoldDB" id="D5EDA0"/>
<organism evidence="3 4">
    <name type="scientific">Aminobacterium colombiense (strain DSM 12261 / ALA-1)</name>
    <dbReference type="NCBI Taxonomy" id="572547"/>
    <lineage>
        <taxon>Bacteria</taxon>
        <taxon>Thermotogati</taxon>
        <taxon>Synergistota</taxon>
        <taxon>Synergistia</taxon>
        <taxon>Synergistales</taxon>
        <taxon>Aminobacteriaceae</taxon>
        <taxon>Aminobacterium</taxon>
    </lineage>
</organism>
<dbReference type="RefSeq" id="WP_013047798.1">
    <property type="nucleotide sequence ID" value="NC_014011.1"/>
</dbReference>
<gene>
    <name evidence="3" type="ordered locus">Amico_0389</name>
</gene>
<dbReference type="Proteomes" id="UP000002366">
    <property type="component" value="Chromosome"/>
</dbReference>
<evidence type="ECO:0000313" key="3">
    <source>
        <dbReference type="EMBL" id="ADE56532.1"/>
    </source>
</evidence>
<dbReference type="eggNOG" id="COG1426">
    <property type="taxonomic scope" value="Bacteria"/>
</dbReference>
<dbReference type="HOGENOM" id="CLU_047530_1_3_0"/>
<dbReference type="GO" id="GO:0003677">
    <property type="term" value="F:DNA binding"/>
    <property type="evidence" value="ECO:0007669"/>
    <property type="project" value="InterPro"/>
</dbReference>
<dbReference type="InterPro" id="IPR010982">
    <property type="entry name" value="Lambda_DNA-bd_dom_sf"/>
</dbReference>
<keyword evidence="1" id="KW-0472">Membrane</keyword>
<sequence>MKRERRQVTLEELGRAIKARREEKGLSLQNVADITKIRIHFIEYIENGHFEKFHGIVYARGFVRSVLKVIESEDLWEYYKPLLYDAPGRDEKESKLTGACTPPTRGFKPASRFWVILILLFTVVGTGWYAWFSWKEGGLNIEQVAQGGGGNNGAIETSVVSEDIKSGDVKSEDLIVVFEGVVSPDAEKKILDDGEMAEETAEAPEPVPQFPTLEIEGTGACWLKVRTKEATIHQGILEKGQKYTLEVKEEVTVTYGRASDVQVTWNGEELGRPGSGGRVVHIFYSSDGKTGRVN</sequence>
<evidence type="ECO:0000256" key="1">
    <source>
        <dbReference type="SAM" id="Phobius"/>
    </source>
</evidence>
<evidence type="ECO:0000259" key="2">
    <source>
        <dbReference type="Pfam" id="PF13464"/>
    </source>
</evidence>
<proteinExistence type="predicted"/>
<dbReference type="Pfam" id="PF13464">
    <property type="entry name" value="RodZ_C"/>
    <property type="match status" value="1"/>
</dbReference>
<feature type="transmembrane region" description="Helical" evidence="1">
    <location>
        <begin position="113"/>
        <end position="134"/>
    </location>
</feature>
<dbReference type="PANTHER" id="PTHR34475:SF1">
    <property type="entry name" value="CYTOSKELETON PROTEIN RODZ"/>
    <property type="match status" value="1"/>
</dbReference>
<evidence type="ECO:0000313" key="4">
    <source>
        <dbReference type="Proteomes" id="UP000002366"/>
    </source>
</evidence>
<dbReference type="InterPro" id="IPR001387">
    <property type="entry name" value="Cro/C1-type_HTH"/>
</dbReference>
<keyword evidence="4" id="KW-1185">Reference proteome</keyword>
<feature type="domain" description="Cytoskeleton protein RodZ-like C-terminal" evidence="2">
    <location>
        <begin position="215"/>
        <end position="281"/>
    </location>
</feature>